<sequence length="266" mass="30120">MQTRKFSIEFLPNGIRKSIVLPTKTTFEELECYIFHLLDLRSHDRLVIEGTRLSGEAHRLTCDDDLRYYLLTRADDEVIDFSVTTEGVRASLNGAEKLTPYTYFFPKDPERGIIAKEQLDSFANDVVGGITNFFSGFTRNRNRSPEKVDCNPISVDIYTEPEQFQNSNPLISRPFQLPTRTDASPDSSVDQTTVHVENCVVQETNSQIKGHVISPDQSDTIKSNPNEQDFSSPSQNPLPEHPDVTKQLLQMLQHFNAAVQAQPQSE</sequence>
<evidence type="ECO:0008006" key="4">
    <source>
        <dbReference type="Google" id="ProtNLM"/>
    </source>
</evidence>
<evidence type="ECO:0000313" key="2">
    <source>
        <dbReference type="EMBL" id="KAK2959143.1"/>
    </source>
</evidence>
<feature type="region of interest" description="Disordered" evidence="1">
    <location>
        <begin position="206"/>
        <end position="244"/>
    </location>
</feature>
<feature type="compositionally biased region" description="Polar residues" evidence="1">
    <location>
        <begin position="215"/>
        <end position="237"/>
    </location>
</feature>
<comment type="caution">
    <text evidence="2">The sequence shown here is derived from an EMBL/GenBank/DDBJ whole genome shotgun (WGS) entry which is preliminary data.</text>
</comment>
<evidence type="ECO:0000256" key="1">
    <source>
        <dbReference type="SAM" id="MobiDB-lite"/>
    </source>
</evidence>
<dbReference type="EMBL" id="JARBJD010000032">
    <property type="protein sequence ID" value="KAK2959143.1"/>
    <property type="molecule type" value="Genomic_DNA"/>
</dbReference>
<organism evidence="2 3">
    <name type="scientific">Blattamonas nauphoetae</name>
    <dbReference type="NCBI Taxonomy" id="2049346"/>
    <lineage>
        <taxon>Eukaryota</taxon>
        <taxon>Metamonada</taxon>
        <taxon>Preaxostyla</taxon>
        <taxon>Oxymonadida</taxon>
        <taxon>Blattamonas</taxon>
    </lineage>
</organism>
<reference evidence="2 3" key="1">
    <citation type="journal article" date="2022" name="bioRxiv">
        <title>Genomics of Preaxostyla Flagellates Illuminates Evolutionary Transitions and the Path Towards Mitochondrial Loss.</title>
        <authorList>
            <person name="Novak L.V.F."/>
            <person name="Treitli S.C."/>
            <person name="Pyrih J."/>
            <person name="Halakuc P."/>
            <person name="Pipaliya S.V."/>
            <person name="Vacek V."/>
            <person name="Brzon O."/>
            <person name="Soukal P."/>
            <person name="Eme L."/>
            <person name="Dacks J.B."/>
            <person name="Karnkowska A."/>
            <person name="Elias M."/>
            <person name="Hampl V."/>
        </authorList>
    </citation>
    <scope>NUCLEOTIDE SEQUENCE [LARGE SCALE GENOMIC DNA]</scope>
    <source>
        <strain evidence="2">NAU3</strain>
        <tissue evidence="2">Gut</tissue>
    </source>
</reference>
<accession>A0ABQ9Y5W3</accession>
<proteinExistence type="predicted"/>
<evidence type="ECO:0000313" key="3">
    <source>
        <dbReference type="Proteomes" id="UP001281761"/>
    </source>
</evidence>
<gene>
    <name evidence="2" type="ORF">BLNAU_5938</name>
</gene>
<dbReference type="Proteomes" id="UP001281761">
    <property type="component" value="Unassembled WGS sequence"/>
</dbReference>
<protein>
    <recommendedName>
        <fullName evidence="4">Ubiquitin-like domain-containing protein</fullName>
    </recommendedName>
</protein>
<name>A0ABQ9Y5W3_9EUKA</name>
<keyword evidence="3" id="KW-1185">Reference proteome</keyword>